<keyword evidence="4" id="KW-1185">Reference proteome</keyword>
<feature type="compositionally biased region" description="Basic and acidic residues" evidence="1">
    <location>
        <begin position="77"/>
        <end position="92"/>
    </location>
</feature>
<proteinExistence type="predicted"/>
<name>A0A9X2M073_STRMQ</name>
<dbReference type="Proteomes" id="UP001142400">
    <property type="component" value="Unassembled WGS sequence"/>
</dbReference>
<gene>
    <name evidence="3" type="ORF">NQU54_33355</name>
</gene>
<dbReference type="AlphaFoldDB" id="A0A9X2M073"/>
<reference evidence="3" key="1">
    <citation type="submission" date="2022-06" db="EMBL/GenBank/DDBJ databases">
        <title>WGS of actinobacteria.</title>
        <authorList>
            <person name="Thawai C."/>
        </authorList>
    </citation>
    <scope>NUCLEOTIDE SEQUENCE</scope>
    <source>
        <strain evidence="3">DSM 42010</strain>
    </source>
</reference>
<dbReference type="RefSeq" id="WP_257634286.1">
    <property type="nucleotide sequence ID" value="NZ_JANIIC010000048.1"/>
</dbReference>
<evidence type="ECO:0000313" key="4">
    <source>
        <dbReference type="Proteomes" id="UP001142400"/>
    </source>
</evidence>
<comment type="caution">
    <text evidence="3">The sequence shown here is derived from an EMBL/GenBank/DDBJ whole genome shotgun (WGS) entry which is preliminary data.</text>
</comment>
<dbReference type="EMBL" id="JANIIC010000048">
    <property type="protein sequence ID" value="MCQ8833810.1"/>
    <property type="molecule type" value="Genomic_DNA"/>
</dbReference>
<evidence type="ECO:0000256" key="2">
    <source>
        <dbReference type="SAM" id="SignalP"/>
    </source>
</evidence>
<protein>
    <submittedName>
        <fullName evidence="3">ATP/GTP-binding protein</fullName>
    </submittedName>
</protein>
<sequence length="297" mass="30858">MGDEVDGHRVNRSNADLLIRRSALLGAALALASAGTAQADDGPDVGAGKCQVVRFCVDVKVPGKTGGEKQQTGSQDSGRDSKLKCKYTKIDPKPPANHPAWKSADPKKSDLYFYGCSDGASNNPDGFVAVPEGQPPQQANPQELAQQAVDSMTLLGPDININPKPGGKGLVGMPVWMAVDQSQTTWGPNTASASADGVTVTATAKVAKVVWSMGDGSSVTCTTPGTVYQKSYGLKKSPDCGHVYTQPSTDTSGGTYKVTATSTWVINWNGGGANGQLTEVRNSTVNVTIVESQAVNS</sequence>
<feature type="chain" id="PRO_5040904463" evidence="2">
    <location>
        <begin position="40"/>
        <end position="297"/>
    </location>
</feature>
<feature type="region of interest" description="Disordered" evidence="1">
    <location>
        <begin position="63"/>
        <end position="104"/>
    </location>
</feature>
<evidence type="ECO:0000313" key="3">
    <source>
        <dbReference type="EMBL" id="MCQ8833810.1"/>
    </source>
</evidence>
<accession>A0A9X2M073</accession>
<organism evidence="3 4">
    <name type="scientific">Streptomyces malaysiensis subsp. samsunensis</name>
    <dbReference type="NCBI Taxonomy" id="459658"/>
    <lineage>
        <taxon>Bacteria</taxon>
        <taxon>Bacillati</taxon>
        <taxon>Actinomycetota</taxon>
        <taxon>Actinomycetes</taxon>
        <taxon>Kitasatosporales</taxon>
        <taxon>Streptomycetaceae</taxon>
        <taxon>Streptomyces</taxon>
        <taxon>Streptomyces violaceusniger group</taxon>
    </lineage>
</organism>
<feature type="signal peptide" evidence="2">
    <location>
        <begin position="1"/>
        <end position="39"/>
    </location>
</feature>
<keyword evidence="2" id="KW-0732">Signal</keyword>
<evidence type="ECO:0000256" key="1">
    <source>
        <dbReference type="SAM" id="MobiDB-lite"/>
    </source>
</evidence>